<dbReference type="RefSeq" id="WP_091612630.1">
    <property type="nucleotide sequence ID" value="NZ_FNNC01000002.1"/>
</dbReference>
<accession>A0A1H2T9F6</accession>
<keyword evidence="1" id="KW-0808">Transferase</keyword>
<name>A0A1H2T9F6_9BACI</name>
<keyword evidence="2" id="KW-1185">Reference proteome</keyword>
<dbReference type="OrthoDB" id="9799092at2"/>
<reference evidence="1 2" key="1">
    <citation type="submission" date="2016-10" db="EMBL/GenBank/DDBJ databases">
        <authorList>
            <person name="de Groot N.N."/>
        </authorList>
    </citation>
    <scope>NUCLEOTIDE SEQUENCE [LARGE SCALE GENOMIC DNA]</scope>
    <source>
        <strain evidence="1 2">DSM 23126</strain>
    </source>
</reference>
<dbReference type="InterPro" id="IPR043519">
    <property type="entry name" value="NT_sf"/>
</dbReference>
<dbReference type="PANTHER" id="PTHR34822:SF1">
    <property type="entry name" value="GRPB FAMILY PROTEIN"/>
    <property type="match status" value="1"/>
</dbReference>
<organism evidence="1 2">
    <name type="scientific">Marinococcus luteus</name>
    <dbReference type="NCBI Taxonomy" id="1122204"/>
    <lineage>
        <taxon>Bacteria</taxon>
        <taxon>Bacillati</taxon>
        <taxon>Bacillota</taxon>
        <taxon>Bacilli</taxon>
        <taxon>Bacillales</taxon>
        <taxon>Bacillaceae</taxon>
        <taxon>Marinococcus</taxon>
    </lineage>
</organism>
<proteinExistence type="predicted"/>
<dbReference type="Pfam" id="PF04229">
    <property type="entry name" value="GrpB"/>
    <property type="match status" value="1"/>
</dbReference>
<dbReference type="PANTHER" id="PTHR34822">
    <property type="entry name" value="GRPB DOMAIN PROTEIN (AFU_ORTHOLOGUE AFUA_1G01530)"/>
    <property type="match status" value="1"/>
</dbReference>
<dbReference type="InterPro" id="IPR007344">
    <property type="entry name" value="GrpB/CoaE"/>
</dbReference>
<dbReference type="GO" id="GO:0016740">
    <property type="term" value="F:transferase activity"/>
    <property type="evidence" value="ECO:0007669"/>
    <property type="project" value="UniProtKB-KW"/>
</dbReference>
<gene>
    <name evidence="1" type="ORF">SAMN05421781_1280</name>
</gene>
<dbReference type="EMBL" id="FNNC01000002">
    <property type="protein sequence ID" value="SDW39899.1"/>
    <property type="molecule type" value="Genomic_DNA"/>
</dbReference>
<evidence type="ECO:0000313" key="2">
    <source>
        <dbReference type="Proteomes" id="UP000199488"/>
    </source>
</evidence>
<evidence type="ECO:0000313" key="1">
    <source>
        <dbReference type="EMBL" id="SDW39899.1"/>
    </source>
</evidence>
<dbReference type="AlphaFoldDB" id="A0A1H2T9F6"/>
<dbReference type="Proteomes" id="UP000199488">
    <property type="component" value="Unassembled WGS sequence"/>
</dbReference>
<dbReference type="STRING" id="1122204.SAMN05421781_1280"/>
<dbReference type="SUPFAM" id="SSF81301">
    <property type="entry name" value="Nucleotidyltransferase"/>
    <property type="match status" value="1"/>
</dbReference>
<protein>
    <submittedName>
        <fullName evidence="1">GrpB domain, predicted nucleotidyltransferase, UPF0157 family</fullName>
    </submittedName>
</protein>
<dbReference type="Gene3D" id="3.30.460.10">
    <property type="entry name" value="Beta Polymerase, domain 2"/>
    <property type="match status" value="1"/>
</dbReference>
<sequence>MRTIQIVPWQKEWQDYFYHERKLLELEAGSPGDHIYHIGSTSIPGLAAKPVIDILIETPELSLWTEDRLEGIGYTGKGEHGIEGRAFYYKGEHVRRFHVHVFEKESEGSGRHLAFRDYLRSFPAKAEEYEIIKKQAAERHPHSPSEYMNEKHAVVQKLEQEAICWKRTEEEADDF</sequence>